<gene>
    <name evidence="1" type="ORF">S01H4_09090</name>
</gene>
<proteinExistence type="predicted"/>
<protein>
    <submittedName>
        <fullName evidence="1">Uncharacterized protein</fullName>
    </submittedName>
</protein>
<feature type="non-terminal residue" evidence="1">
    <location>
        <position position="1"/>
    </location>
</feature>
<evidence type="ECO:0000313" key="1">
    <source>
        <dbReference type="EMBL" id="GAG73040.1"/>
    </source>
</evidence>
<comment type="caution">
    <text evidence="1">The sequence shown here is derived from an EMBL/GenBank/DDBJ whole genome shotgun (WGS) entry which is preliminary data.</text>
</comment>
<accession>X0ZT95</accession>
<organism evidence="1">
    <name type="scientific">marine sediment metagenome</name>
    <dbReference type="NCBI Taxonomy" id="412755"/>
    <lineage>
        <taxon>unclassified sequences</taxon>
        <taxon>metagenomes</taxon>
        <taxon>ecological metagenomes</taxon>
    </lineage>
</organism>
<dbReference type="EMBL" id="BART01003224">
    <property type="protein sequence ID" value="GAG73040.1"/>
    <property type="molecule type" value="Genomic_DNA"/>
</dbReference>
<name>X0ZT95_9ZZZZ</name>
<reference evidence="1" key="1">
    <citation type="journal article" date="2014" name="Front. Microbiol.">
        <title>High frequency of phylogenetically diverse reductive dehalogenase-homologous genes in deep subseafloor sedimentary metagenomes.</title>
        <authorList>
            <person name="Kawai M."/>
            <person name="Futagami T."/>
            <person name="Toyoda A."/>
            <person name="Takaki Y."/>
            <person name="Nishi S."/>
            <person name="Hori S."/>
            <person name="Arai W."/>
            <person name="Tsubouchi T."/>
            <person name="Morono Y."/>
            <person name="Uchiyama I."/>
            <person name="Ito T."/>
            <person name="Fujiyama A."/>
            <person name="Inagaki F."/>
            <person name="Takami H."/>
        </authorList>
    </citation>
    <scope>NUCLEOTIDE SEQUENCE</scope>
    <source>
        <strain evidence="1">Expedition CK06-06</strain>
    </source>
</reference>
<dbReference type="AlphaFoldDB" id="X0ZT95"/>
<sequence length="84" mass="9236">ELLSEDLTGADSTVEMEERVDRQLDAMEAEILLEKEGVLPPLEVEGSIKPAEGTAEKAGEKRIDDLLADLEKEAKAEREREAEG</sequence>